<dbReference type="STRING" id="1569628.A0A316UYY2"/>
<feature type="region of interest" description="Disordered" evidence="1">
    <location>
        <begin position="1"/>
        <end position="24"/>
    </location>
</feature>
<feature type="compositionally biased region" description="Pro residues" evidence="1">
    <location>
        <begin position="139"/>
        <end position="159"/>
    </location>
</feature>
<keyword evidence="2" id="KW-0812">Transmembrane</keyword>
<proteinExistence type="predicted"/>
<feature type="region of interest" description="Disordered" evidence="1">
    <location>
        <begin position="139"/>
        <end position="267"/>
    </location>
</feature>
<dbReference type="RefSeq" id="XP_025365111.1">
    <property type="nucleotide sequence ID" value="XM_025503593.1"/>
</dbReference>
<feature type="compositionally biased region" description="Basic and acidic residues" evidence="1">
    <location>
        <begin position="163"/>
        <end position="213"/>
    </location>
</feature>
<evidence type="ECO:0000313" key="3">
    <source>
        <dbReference type="EMBL" id="PWN30499.1"/>
    </source>
</evidence>
<dbReference type="AlphaFoldDB" id="A0A316UYY2"/>
<gene>
    <name evidence="3" type="ORF">BDZ90DRAFT_15833</name>
</gene>
<dbReference type="Proteomes" id="UP000245884">
    <property type="component" value="Unassembled WGS sequence"/>
</dbReference>
<feature type="transmembrane region" description="Helical" evidence="2">
    <location>
        <begin position="28"/>
        <end position="52"/>
    </location>
</feature>
<dbReference type="GeneID" id="37025416"/>
<evidence type="ECO:0000313" key="4">
    <source>
        <dbReference type="Proteomes" id="UP000245884"/>
    </source>
</evidence>
<keyword evidence="2" id="KW-1133">Transmembrane helix</keyword>
<keyword evidence="4" id="KW-1185">Reference proteome</keyword>
<keyword evidence="2" id="KW-0472">Membrane</keyword>
<evidence type="ECO:0000256" key="2">
    <source>
        <dbReference type="SAM" id="Phobius"/>
    </source>
</evidence>
<organism evidence="3 4">
    <name type="scientific">Jaminaea rosea</name>
    <dbReference type="NCBI Taxonomy" id="1569628"/>
    <lineage>
        <taxon>Eukaryota</taxon>
        <taxon>Fungi</taxon>
        <taxon>Dikarya</taxon>
        <taxon>Basidiomycota</taxon>
        <taxon>Ustilaginomycotina</taxon>
        <taxon>Exobasidiomycetes</taxon>
        <taxon>Microstromatales</taxon>
        <taxon>Microstromatales incertae sedis</taxon>
        <taxon>Jaminaea</taxon>
    </lineage>
</organism>
<reference evidence="3 4" key="1">
    <citation type="journal article" date="2018" name="Mol. Biol. Evol.">
        <title>Broad Genomic Sampling Reveals a Smut Pathogenic Ancestry of the Fungal Clade Ustilaginomycotina.</title>
        <authorList>
            <person name="Kijpornyongpan T."/>
            <person name="Mondo S.J."/>
            <person name="Barry K."/>
            <person name="Sandor L."/>
            <person name="Lee J."/>
            <person name="Lipzen A."/>
            <person name="Pangilinan J."/>
            <person name="LaButti K."/>
            <person name="Hainaut M."/>
            <person name="Henrissat B."/>
            <person name="Grigoriev I.V."/>
            <person name="Spatafora J.W."/>
            <person name="Aime M.C."/>
        </authorList>
    </citation>
    <scope>NUCLEOTIDE SEQUENCE [LARGE SCALE GENOMIC DNA]</scope>
    <source>
        <strain evidence="3 4">MCA 5214</strain>
    </source>
</reference>
<name>A0A316UYY2_9BASI</name>
<evidence type="ECO:0000256" key="1">
    <source>
        <dbReference type="SAM" id="MobiDB-lite"/>
    </source>
</evidence>
<feature type="transmembrane region" description="Helical" evidence="2">
    <location>
        <begin position="59"/>
        <end position="80"/>
    </location>
</feature>
<protein>
    <submittedName>
        <fullName evidence="3">Uncharacterized protein</fullName>
    </submittedName>
</protein>
<dbReference type="PRINTS" id="PR01217">
    <property type="entry name" value="PRICHEXTENSN"/>
</dbReference>
<feature type="compositionally biased region" description="Polar residues" evidence="1">
    <location>
        <begin position="12"/>
        <end position="22"/>
    </location>
</feature>
<sequence length="294" mass="31863">MPYLIPHPPHSYSHQGPSPNTTHRPESITFAGAGLVCSLVLLFVQLILAITLCRAPSPAALVFTVLLVIVFLNAVGSFGRNVLEGDSGRETTLAWMLRIARAVMVALETFIAAEKSSAPPPKPCSPPYLMATPCWPAPPPPAPAPPPPAPAPQPQPQPQPQKEQPKKEEPKKQQEQLKKEEKKEDKKEDKKEEKRKEETEIDKLVKKYLEILKKSPPPAPTLPPAPAAPPPAPAPAPAPPASPPAPKPKPQKPKPPPDQPASCYRDGKRRVKTWFSRDGECWGTVDCGCGCRSG</sequence>
<accession>A0A316UYY2</accession>
<feature type="compositionally biased region" description="Pro residues" evidence="1">
    <location>
        <begin position="215"/>
        <end position="259"/>
    </location>
</feature>
<dbReference type="EMBL" id="KZ819662">
    <property type="protein sequence ID" value="PWN30499.1"/>
    <property type="molecule type" value="Genomic_DNA"/>
</dbReference>